<sequence length="496" mass="55155">MFYLFDSDFLGLLPEIFLLTSLCILLGYGVWYEKGRESQMTSHQLWVGGLCLLFTFILLCENPFFHMIVCFNTLIIDGMGSFLKSFILFSTLGVFALSFSYLRQEKIKAFEFVILLLLATLSLMLMVSSYDFISLYLAIEFQSLGLYVLAALKRENEYSTEAGLKYFVLGAFSSGFYLFGASLIYGLTGTTNFEDLSILFTGLGPTDLFTQGSVVVGLLFLSVAFLFKISAAPFHMWSPDVYEGAPTVITAFFSMAPKLALFGVLIRVFYLGFFDFLFSWQQIFFICSLASMIFGAFGALAQVKIKRLLAFSSIGHVGYLLIGLATGSLEGLQGIFLYLIVYFLMTLNAFSVVLSLRPDQDKSRYLYEIKNLGIQNPLLALTFSVNLFSMAGIPPLAGFLSKFYLFFAALNASLYSLAILGVLSSVLSCFYYISLIKLMYFHKAEETAGTVAIHTPGDIDAQKAILLGITFFGVLFLFVYPSPFFLLSHAAALSFS</sequence>
<feature type="transmembrane region" description="Helical" evidence="7">
    <location>
        <begin position="403"/>
        <end position="433"/>
    </location>
</feature>
<feature type="transmembrane region" description="Helical" evidence="7">
    <location>
        <begin position="109"/>
        <end position="127"/>
    </location>
</feature>
<proteinExistence type="inferred from homology"/>
<feature type="transmembrane region" description="Helical" evidence="7">
    <location>
        <begin position="248"/>
        <end position="270"/>
    </location>
</feature>
<comment type="subcellular location">
    <subcellularLocation>
        <location evidence="1">Membrane</location>
        <topology evidence="1">Multi-pass membrane protein</topology>
    </subcellularLocation>
</comment>
<geneLocation type="mitochondrion" evidence="9"/>
<feature type="transmembrane region" description="Helical" evidence="7">
    <location>
        <begin position="308"/>
        <end position="329"/>
    </location>
</feature>
<gene>
    <name evidence="9" type="primary">nad2</name>
</gene>
<dbReference type="RefSeq" id="YP_009646660.1">
    <property type="nucleotide sequence ID" value="NC_042492.1"/>
</dbReference>
<dbReference type="PRINTS" id="PR01434">
    <property type="entry name" value="NADHDHGNASE5"/>
</dbReference>
<dbReference type="NCBIfam" id="TIGR01770">
    <property type="entry name" value="NDH_I_N"/>
    <property type="match status" value="1"/>
</dbReference>
<dbReference type="GeneID" id="40351544"/>
<keyword evidence="9" id="KW-0496">Mitochondrion</keyword>
<feature type="transmembrane region" description="Helical" evidence="7">
    <location>
        <begin position="208"/>
        <end position="227"/>
    </location>
</feature>
<dbReference type="PANTHER" id="PTHR22773">
    <property type="entry name" value="NADH DEHYDROGENASE"/>
    <property type="match status" value="1"/>
</dbReference>
<evidence type="ECO:0000256" key="3">
    <source>
        <dbReference type="ARBA" id="ARBA00022967"/>
    </source>
</evidence>
<keyword evidence="4 7" id="KW-1133">Transmembrane helix</keyword>
<feature type="transmembrane region" description="Helical" evidence="7">
    <location>
        <begin position="82"/>
        <end position="102"/>
    </location>
</feature>
<dbReference type="InterPro" id="IPR001750">
    <property type="entry name" value="ND/Mrp_TM"/>
</dbReference>
<name>A0A4D6C4F0_9CHLO</name>
<feature type="transmembrane region" description="Helical" evidence="7">
    <location>
        <begin position="45"/>
        <end position="76"/>
    </location>
</feature>
<dbReference type="Pfam" id="PF00361">
    <property type="entry name" value="Proton_antipo_M"/>
    <property type="match status" value="1"/>
</dbReference>
<evidence type="ECO:0000256" key="2">
    <source>
        <dbReference type="ARBA" id="ARBA00022692"/>
    </source>
</evidence>
<dbReference type="InterPro" id="IPR010096">
    <property type="entry name" value="NADH-Q_OxRdtase_suN/2"/>
</dbReference>
<feature type="transmembrane region" description="Helical" evidence="7">
    <location>
        <begin position="282"/>
        <end position="301"/>
    </location>
</feature>
<evidence type="ECO:0000259" key="8">
    <source>
        <dbReference type="Pfam" id="PF00361"/>
    </source>
</evidence>
<feature type="transmembrane region" description="Helical" evidence="7">
    <location>
        <begin position="377"/>
        <end position="397"/>
    </location>
</feature>
<organism evidence="9">
    <name type="scientific">Chloropicon laureae</name>
    <dbReference type="NCBI Taxonomy" id="464258"/>
    <lineage>
        <taxon>Eukaryota</taxon>
        <taxon>Viridiplantae</taxon>
        <taxon>Chlorophyta</taxon>
        <taxon>Chloropicophyceae</taxon>
        <taxon>Chloropicales</taxon>
        <taxon>Chloropicaceae</taxon>
        <taxon>Chloropicon</taxon>
    </lineage>
</organism>
<evidence type="ECO:0000256" key="1">
    <source>
        <dbReference type="ARBA" id="ARBA00004141"/>
    </source>
</evidence>
<keyword evidence="3" id="KW-1278">Translocase</keyword>
<dbReference type="EMBL" id="MK086001">
    <property type="protein sequence ID" value="QBX98561.1"/>
    <property type="molecule type" value="Genomic_DNA"/>
</dbReference>
<feature type="domain" description="NADH:quinone oxidoreductase/Mrp antiporter transmembrane" evidence="8">
    <location>
        <begin position="129"/>
        <end position="428"/>
    </location>
</feature>
<evidence type="ECO:0000256" key="4">
    <source>
        <dbReference type="ARBA" id="ARBA00022989"/>
    </source>
</evidence>
<reference evidence="9" key="1">
    <citation type="journal article" date="2019" name="Genome Biol. Evol.">
        <title>Tracing the Evolution of the Plastome and Mitogenome in the Chloropicophyceae Uncovered Convergent tRNA Gene Losses and a Variant Plastid Genetic Code.</title>
        <authorList>
            <person name="Turmel M."/>
            <person name="Dos Santos A.L."/>
            <person name="Otis C."/>
            <person name="Sergerie R."/>
            <person name="Lemieux C."/>
        </authorList>
    </citation>
    <scope>NUCLEOTIDE SEQUENCE</scope>
</reference>
<accession>A0A4D6C4F0</accession>
<dbReference type="GO" id="GO:0008137">
    <property type="term" value="F:NADH dehydrogenase (ubiquinone) activity"/>
    <property type="evidence" value="ECO:0007669"/>
    <property type="project" value="InterPro"/>
</dbReference>
<evidence type="ECO:0000256" key="6">
    <source>
        <dbReference type="ARBA" id="ARBA00023136"/>
    </source>
</evidence>
<keyword evidence="5" id="KW-0520">NAD</keyword>
<dbReference type="AlphaFoldDB" id="A0A4D6C4F0"/>
<feature type="transmembrane region" description="Helical" evidence="7">
    <location>
        <begin position="335"/>
        <end position="356"/>
    </location>
</feature>
<feature type="transmembrane region" description="Helical" evidence="7">
    <location>
        <begin position="464"/>
        <end position="486"/>
    </location>
</feature>
<keyword evidence="2 7" id="KW-0812">Transmembrane</keyword>
<evidence type="ECO:0000256" key="7">
    <source>
        <dbReference type="SAM" id="Phobius"/>
    </source>
</evidence>
<evidence type="ECO:0000313" key="9">
    <source>
        <dbReference type="EMBL" id="QBX98561.1"/>
    </source>
</evidence>
<feature type="transmembrane region" description="Helical" evidence="7">
    <location>
        <begin position="133"/>
        <end position="152"/>
    </location>
</feature>
<dbReference type="HAMAP" id="MF_00445">
    <property type="entry name" value="NDH1_NuoN_1"/>
    <property type="match status" value="1"/>
</dbReference>
<feature type="transmembrane region" description="Helical" evidence="7">
    <location>
        <begin position="12"/>
        <end position="33"/>
    </location>
</feature>
<evidence type="ECO:0000256" key="5">
    <source>
        <dbReference type="ARBA" id="ARBA00023027"/>
    </source>
</evidence>
<dbReference type="GO" id="GO:0016020">
    <property type="term" value="C:membrane"/>
    <property type="evidence" value="ECO:0007669"/>
    <property type="project" value="UniProtKB-SubCell"/>
</dbReference>
<feature type="transmembrane region" description="Helical" evidence="7">
    <location>
        <begin position="164"/>
        <end position="188"/>
    </location>
</feature>
<keyword evidence="6 7" id="KW-0472">Membrane</keyword>
<protein>
    <submittedName>
        <fullName evidence="9">NADH dehydrogenase subunit 2</fullName>
    </submittedName>
</protein>
<dbReference type="GO" id="GO:0042773">
    <property type="term" value="P:ATP synthesis coupled electron transport"/>
    <property type="evidence" value="ECO:0007669"/>
    <property type="project" value="InterPro"/>
</dbReference>